<organism evidence="1 2">
    <name type="scientific">Elysia crispata</name>
    <name type="common">lettuce slug</name>
    <dbReference type="NCBI Taxonomy" id="231223"/>
    <lineage>
        <taxon>Eukaryota</taxon>
        <taxon>Metazoa</taxon>
        <taxon>Spiralia</taxon>
        <taxon>Lophotrochozoa</taxon>
        <taxon>Mollusca</taxon>
        <taxon>Gastropoda</taxon>
        <taxon>Heterobranchia</taxon>
        <taxon>Euthyneura</taxon>
        <taxon>Panpulmonata</taxon>
        <taxon>Sacoglossa</taxon>
        <taxon>Placobranchoidea</taxon>
        <taxon>Plakobranchidae</taxon>
        <taxon>Elysia</taxon>
    </lineage>
</organism>
<dbReference type="AlphaFoldDB" id="A0AAE1ABF3"/>
<evidence type="ECO:0000313" key="2">
    <source>
        <dbReference type="Proteomes" id="UP001283361"/>
    </source>
</evidence>
<evidence type="ECO:0000313" key="1">
    <source>
        <dbReference type="EMBL" id="KAK3784435.1"/>
    </source>
</evidence>
<dbReference type="EMBL" id="JAWDGP010002247">
    <property type="protein sequence ID" value="KAK3784435.1"/>
    <property type="molecule type" value="Genomic_DNA"/>
</dbReference>
<keyword evidence="2" id="KW-1185">Reference proteome</keyword>
<accession>A0AAE1ABF3</accession>
<proteinExistence type="predicted"/>
<gene>
    <name evidence="1" type="ORF">RRG08_039436</name>
</gene>
<protein>
    <submittedName>
        <fullName evidence="1">Uncharacterized protein</fullName>
    </submittedName>
</protein>
<name>A0AAE1ABF3_9GAST</name>
<comment type="caution">
    <text evidence="1">The sequence shown here is derived from an EMBL/GenBank/DDBJ whole genome shotgun (WGS) entry which is preliminary data.</text>
</comment>
<dbReference type="Proteomes" id="UP001283361">
    <property type="component" value="Unassembled WGS sequence"/>
</dbReference>
<sequence length="118" mass="13849">MQPPTISSLLTTHSNSCEITFLAYGFQIRGREKAIVRRHSREHEKWSDHTRILPPLKVGDHVYVQNLVGNHPKKWERGGVITELRQFHQYVVRIDGSSRVTLKNRQYLRKFSPFKKPS</sequence>
<reference evidence="1" key="1">
    <citation type="journal article" date="2023" name="G3 (Bethesda)">
        <title>A reference genome for the long-term kleptoplast-retaining sea slug Elysia crispata morphotype clarki.</title>
        <authorList>
            <person name="Eastman K.E."/>
            <person name="Pendleton A.L."/>
            <person name="Shaikh M.A."/>
            <person name="Suttiyut T."/>
            <person name="Ogas R."/>
            <person name="Tomko P."/>
            <person name="Gavelis G."/>
            <person name="Widhalm J.R."/>
            <person name="Wisecaver J.H."/>
        </authorList>
    </citation>
    <scope>NUCLEOTIDE SEQUENCE</scope>
    <source>
        <strain evidence="1">ECLA1</strain>
    </source>
</reference>